<organism evidence="10 11">
    <name type="scientific">Trachymyrmex cornetzi</name>
    <dbReference type="NCBI Taxonomy" id="471704"/>
    <lineage>
        <taxon>Eukaryota</taxon>
        <taxon>Metazoa</taxon>
        <taxon>Ecdysozoa</taxon>
        <taxon>Arthropoda</taxon>
        <taxon>Hexapoda</taxon>
        <taxon>Insecta</taxon>
        <taxon>Pterygota</taxon>
        <taxon>Neoptera</taxon>
        <taxon>Endopterygota</taxon>
        <taxon>Hymenoptera</taxon>
        <taxon>Apocrita</taxon>
        <taxon>Aculeata</taxon>
        <taxon>Formicoidea</taxon>
        <taxon>Formicidae</taxon>
        <taxon>Myrmicinae</taxon>
        <taxon>Trachymyrmex</taxon>
    </lineage>
</organism>
<protein>
    <submittedName>
        <fullName evidence="10">Homeobox protein ARX</fullName>
    </submittedName>
</protein>
<keyword evidence="11" id="KW-1185">Reference proteome</keyword>
<name>A0A195DXG2_9HYME</name>
<sequence length="408" mass="45443">MELGHLSDHQINDALHDPLNLGESDRPRKVRRSRTTFTTYQLHELEKAFGNTQYPDVFTREELAMRLDLSEARVQVWFQNRRAKWRKKEKALGRDTSFMHVEQGGVNELSLHARLLQTASGVPGTDSSGPPGTGAFPWFIPPVFPSPWPPSAPKLPPLHALLSQYIGLPLPQNLASLGTMLPVGLNPSSSLNHSSVNGHSLGGHLHGHPLNLGVQSIPQNLSSKNDREEDSASSDDEIRKQSAEVLRVKAEEALRKADRPAILADESSGNHSCSHDVKLGVWLCLKISVVMTPRPTRGSVTRLHGRICAVHRQPDRRLVVYERTRIVHWLRPRTSIECSPPTSRGECRQMRTHYTVYRTAPNNNLVAMFGHRSIFYCDFSPFGSSKEGGYSTIERGVSLQVYGAVSSL</sequence>
<dbReference type="SUPFAM" id="SSF46689">
    <property type="entry name" value="Homeodomain-like"/>
    <property type="match status" value="1"/>
</dbReference>
<feature type="region of interest" description="Disordered" evidence="8">
    <location>
        <begin position="14"/>
        <end position="33"/>
    </location>
</feature>
<dbReference type="GO" id="GO:0000981">
    <property type="term" value="F:DNA-binding transcription factor activity, RNA polymerase II-specific"/>
    <property type="evidence" value="ECO:0007669"/>
    <property type="project" value="InterPro"/>
</dbReference>
<dbReference type="PANTHER" id="PTHR24329">
    <property type="entry name" value="HOMEOBOX PROTEIN ARISTALESS"/>
    <property type="match status" value="1"/>
</dbReference>
<dbReference type="InterPro" id="IPR017970">
    <property type="entry name" value="Homeobox_CS"/>
</dbReference>
<dbReference type="FunFam" id="1.10.10.60:FF:000102">
    <property type="entry name" value="Aristaless related homeobox"/>
    <property type="match status" value="1"/>
</dbReference>
<evidence type="ECO:0000256" key="2">
    <source>
        <dbReference type="ARBA" id="ARBA00022473"/>
    </source>
</evidence>
<dbReference type="GO" id="GO:0000977">
    <property type="term" value="F:RNA polymerase II transcription regulatory region sequence-specific DNA binding"/>
    <property type="evidence" value="ECO:0007669"/>
    <property type="project" value="TreeGrafter"/>
</dbReference>
<keyword evidence="2" id="KW-0217">Developmental protein</keyword>
<dbReference type="SMART" id="SM00389">
    <property type="entry name" value="HOX"/>
    <property type="match status" value="1"/>
</dbReference>
<proteinExistence type="predicted"/>
<feature type="DNA-binding region" description="Homeobox" evidence="6">
    <location>
        <begin position="30"/>
        <end position="89"/>
    </location>
</feature>
<evidence type="ECO:0000256" key="6">
    <source>
        <dbReference type="PROSITE-ProRule" id="PRU00108"/>
    </source>
</evidence>
<keyword evidence="4 6" id="KW-0371">Homeobox</keyword>
<dbReference type="CDD" id="cd00086">
    <property type="entry name" value="homeodomain"/>
    <property type="match status" value="1"/>
</dbReference>
<dbReference type="Gene3D" id="1.10.10.60">
    <property type="entry name" value="Homeodomain-like"/>
    <property type="match status" value="1"/>
</dbReference>
<dbReference type="AlphaFoldDB" id="A0A195DXG2"/>
<feature type="region of interest" description="Disordered" evidence="8">
    <location>
        <begin position="194"/>
        <end position="239"/>
    </location>
</feature>
<gene>
    <name evidence="10" type="ORF">ALC57_10425</name>
</gene>
<evidence type="ECO:0000256" key="8">
    <source>
        <dbReference type="SAM" id="MobiDB-lite"/>
    </source>
</evidence>
<evidence type="ECO:0000256" key="3">
    <source>
        <dbReference type="ARBA" id="ARBA00023125"/>
    </source>
</evidence>
<dbReference type="InterPro" id="IPR050649">
    <property type="entry name" value="Paired_Homeobox_TFs"/>
</dbReference>
<evidence type="ECO:0000256" key="7">
    <source>
        <dbReference type="RuleBase" id="RU000682"/>
    </source>
</evidence>
<dbReference type="STRING" id="471704.A0A195DXG2"/>
<evidence type="ECO:0000313" key="11">
    <source>
        <dbReference type="Proteomes" id="UP000078492"/>
    </source>
</evidence>
<accession>A0A195DXG2</accession>
<evidence type="ECO:0000256" key="4">
    <source>
        <dbReference type="ARBA" id="ARBA00023155"/>
    </source>
</evidence>
<evidence type="ECO:0000256" key="1">
    <source>
        <dbReference type="ARBA" id="ARBA00004123"/>
    </source>
</evidence>
<keyword evidence="5 6" id="KW-0539">Nucleus</keyword>
<dbReference type="InterPro" id="IPR009057">
    <property type="entry name" value="Homeodomain-like_sf"/>
</dbReference>
<reference evidence="10 11" key="1">
    <citation type="submission" date="2015-09" db="EMBL/GenBank/DDBJ databases">
        <title>Trachymyrmex cornetzi WGS genome.</title>
        <authorList>
            <person name="Nygaard S."/>
            <person name="Hu H."/>
            <person name="Boomsma J."/>
            <person name="Zhang G."/>
        </authorList>
    </citation>
    <scope>NUCLEOTIDE SEQUENCE [LARGE SCALE GENOMIC DNA]</scope>
    <source>
        <strain evidence="10">Tcor2-1</strain>
        <tissue evidence="10">Whole body</tissue>
    </source>
</reference>
<dbReference type="GO" id="GO:0005634">
    <property type="term" value="C:nucleus"/>
    <property type="evidence" value="ECO:0007669"/>
    <property type="project" value="UniProtKB-SubCell"/>
</dbReference>
<dbReference type="InterPro" id="IPR001356">
    <property type="entry name" value="HD"/>
</dbReference>
<dbReference type="Proteomes" id="UP000078492">
    <property type="component" value="Unassembled WGS sequence"/>
</dbReference>
<dbReference type="PANTHER" id="PTHR24329:SF570">
    <property type="entry name" value="HOMEOBRAIN"/>
    <property type="match status" value="1"/>
</dbReference>
<dbReference type="PROSITE" id="PS50071">
    <property type="entry name" value="HOMEOBOX_2"/>
    <property type="match status" value="1"/>
</dbReference>
<evidence type="ECO:0000259" key="9">
    <source>
        <dbReference type="PROSITE" id="PS50071"/>
    </source>
</evidence>
<comment type="subcellular location">
    <subcellularLocation>
        <location evidence="1 6 7">Nucleus</location>
    </subcellularLocation>
</comment>
<keyword evidence="3 6" id="KW-0238">DNA-binding</keyword>
<evidence type="ECO:0000313" key="10">
    <source>
        <dbReference type="EMBL" id="KYN17299.1"/>
    </source>
</evidence>
<dbReference type="Pfam" id="PF00046">
    <property type="entry name" value="Homeodomain"/>
    <property type="match status" value="1"/>
</dbReference>
<evidence type="ECO:0000256" key="5">
    <source>
        <dbReference type="ARBA" id="ARBA00023242"/>
    </source>
</evidence>
<feature type="domain" description="Homeobox" evidence="9">
    <location>
        <begin position="28"/>
        <end position="88"/>
    </location>
</feature>
<dbReference type="EMBL" id="KQ980199">
    <property type="protein sequence ID" value="KYN17299.1"/>
    <property type="molecule type" value="Genomic_DNA"/>
</dbReference>
<dbReference type="PROSITE" id="PS00027">
    <property type="entry name" value="HOMEOBOX_1"/>
    <property type="match status" value="1"/>
</dbReference>
<feature type="compositionally biased region" description="Low complexity" evidence="8">
    <location>
        <begin position="194"/>
        <end position="213"/>
    </location>
</feature>
<feature type="compositionally biased region" description="Polar residues" evidence="8">
    <location>
        <begin position="214"/>
        <end position="223"/>
    </location>
</feature>